<accession>A0AAX4MXR7</accession>
<gene>
    <name evidence="1" type="ORF">Amme3_00037</name>
</gene>
<evidence type="ECO:0000313" key="2">
    <source>
        <dbReference type="Proteomes" id="UP001438490"/>
    </source>
</evidence>
<protein>
    <submittedName>
        <fullName evidence="1">Uncharacterized protein</fullName>
    </submittedName>
</protein>
<dbReference type="Proteomes" id="UP001438490">
    <property type="component" value="Segment"/>
</dbReference>
<sequence>MDVIHFANHEELEMWHEAVDHYMICGDFTVKVDSTGEHLYPVFTTKQNGDIDGLEGWSHV</sequence>
<reference evidence="1 2" key="1">
    <citation type="submission" date="2024-03" db="EMBL/GenBank/DDBJ databases">
        <title>Isolation and characterization of a phage collection against Pseudomonas putida.</title>
        <authorList>
            <person name="Brauer A."/>
            <person name="Rosendahl S."/>
            <person name="Kangsep A."/>
            <person name="Rikberg R."/>
            <person name="Lewanczyk A.C."/>
            <person name="Horak R."/>
            <person name="Tamman H."/>
        </authorList>
    </citation>
    <scope>NUCLEOTIDE SEQUENCE [LARGE SCALE GENOMIC DNA]</scope>
</reference>
<proteinExistence type="predicted"/>
<evidence type="ECO:0000313" key="1">
    <source>
        <dbReference type="EMBL" id="WYV99033.1"/>
    </source>
</evidence>
<keyword evidence="2" id="KW-1185">Reference proteome</keyword>
<organism evidence="1 2">
    <name type="scientific">Pseudomonas phage vB_PpuM-Amme-3</name>
    <dbReference type="NCBI Taxonomy" id="3132617"/>
    <lineage>
        <taxon>Viruses</taxon>
        <taxon>Duplodnaviria</taxon>
        <taxon>Heunggongvirae</taxon>
        <taxon>Uroviricota</taxon>
        <taxon>Caudoviricetes</taxon>
        <taxon>Vandenendeviridae</taxon>
        <taxon>Gorskivirinae</taxon>
        <taxon>Tartuvirus</taxon>
        <taxon>Tartuvirus amme3</taxon>
    </lineage>
</organism>
<name>A0AAX4MXR7_9CAUD</name>
<dbReference type="EMBL" id="PP496413">
    <property type="protein sequence ID" value="WYV99033.1"/>
    <property type="molecule type" value="Genomic_DNA"/>
</dbReference>